<comment type="subcellular location">
    <subcellularLocation>
        <location evidence="1">Cell outer membrane</location>
    </subcellularLocation>
</comment>
<keyword evidence="8" id="KW-0175">Coiled coil</keyword>
<name>A0A1M5MVE2_9GAMM</name>
<evidence type="ECO:0000256" key="5">
    <source>
        <dbReference type="ARBA" id="ARBA00022692"/>
    </source>
</evidence>
<feature type="coiled-coil region" evidence="8">
    <location>
        <begin position="359"/>
        <end position="418"/>
    </location>
</feature>
<evidence type="ECO:0000256" key="8">
    <source>
        <dbReference type="SAM" id="Coils"/>
    </source>
</evidence>
<keyword evidence="3" id="KW-0813">Transport</keyword>
<dbReference type="GO" id="GO:0015288">
    <property type="term" value="F:porin activity"/>
    <property type="evidence" value="ECO:0007669"/>
    <property type="project" value="TreeGrafter"/>
</dbReference>
<dbReference type="Gene3D" id="1.20.1600.10">
    <property type="entry name" value="Outer membrane efflux proteins (OEP)"/>
    <property type="match status" value="1"/>
</dbReference>
<keyword evidence="11" id="KW-1185">Reference proteome</keyword>
<reference evidence="10 11" key="1">
    <citation type="submission" date="2016-11" db="EMBL/GenBank/DDBJ databases">
        <authorList>
            <person name="Jaros S."/>
            <person name="Januszkiewicz K."/>
            <person name="Wedrychowicz H."/>
        </authorList>
    </citation>
    <scope>NUCLEOTIDE SEQUENCE [LARGE SCALE GENOMIC DNA]</scope>
    <source>
        <strain evidence="10 11">CGMCC 1.7049</strain>
    </source>
</reference>
<feature type="region of interest" description="Disordered" evidence="9">
    <location>
        <begin position="272"/>
        <end position="291"/>
    </location>
</feature>
<gene>
    <name evidence="10" type="ORF">SAMN04488068_1467</name>
</gene>
<dbReference type="PANTHER" id="PTHR30026">
    <property type="entry name" value="OUTER MEMBRANE PROTEIN TOLC"/>
    <property type="match status" value="1"/>
</dbReference>
<dbReference type="InterPro" id="IPR003423">
    <property type="entry name" value="OMP_efflux"/>
</dbReference>
<keyword evidence="6" id="KW-0472">Membrane</keyword>
<keyword evidence="4" id="KW-1134">Transmembrane beta strand</keyword>
<dbReference type="SUPFAM" id="SSF56954">
    <property type="entry name" value="Outer membrane efflux proteins (OEP)"/>
    <property type="match status" value="1"/>
</dbReference>
<proteinExistence type="inferred from homology"/>
<dbReference type="GO" id="GO:1990281">
    <property type="term" value="C:efflux pump complex"/>
    <property type="evidence" value="ECO:0007669"/>
    <property type="project" value="TreeGrafter"/>
</dbReference>
<evidence type="ECO:0000256" key="9">
    <source>
        <dbReference type="SAM" id="MobiDB-lite"/>
    </source>
</evidence>
<evidence type="ECO:0000256" key="7">
    <source>
        <dbReference type="ARBA" id="ARBA00023237"/>
    </source>
</evidence>
<evidence type="ECO:0000313" key="11">
    <source>
        <dbReference type="Proteomes" id="UP000199758"/>
    </source>
</evidence>
<keyword evidence="5" id="KW-0812">Transmembrane</keyword>
<protein>
    <submittedName>
        <fullName evidence="10">Outer membrane protein TolC</fullName>
    </submittedName>
</protein>
<feature type="coiled-coil region" evidence="8">
    <location>
        <begin position="198"/>
        <end position="263"/>
    </location>
</feature>
<dbReference type="GO" id="GO:0009279">
    <property type="term" value="C:cell outer membrane"/>
    <property type="evidence" value="ECO:0007669"/>
    <property type="project" value="UniProtKB-SubCell"/>
</dbReference>
<evidence type="ECO:0000256" key="3">
    <source>
        <dbReference type="ARBA" id="ARBA00022448"/>
    </source>
</evidence>
<dbReference type="Proteomes" id="UP000199758">
    <property type="component" value="Unassembled WGS sequence"/>
</dbReference>
<dbReference type="GO" id="GO:0015562">
    <property type="term" value="F:efflux transmembrane transporter activity"/>
    <property type="evidence" value="ECO:0007669"/>
    <property type="project" value="InterPro"/>
</dbReference>
<dbReference type="EMBL" id="FQWZ01000003">
    <property type="protein sequence ID" value="SHG80879.1"/>
    <property type="molecule type" value="Genomic_DNA"/>
</dbReference>
<sequence length="475" mass="50605">MGLVSRHAFSHAPSAGRRTSASVPLALLMLLFGTAAHADPLLDRYVTEALASNSALQAQHFAVEAALQGLSAARGKRGPTVTLNARYTAAEGGRVIELPTGDLVNPVYQTLNQLTAGSANPTAFPQIDNTDIALVRRREQDTRLSFAAPLYAPEIDAEVHLRAAQLEGSQATREAYARALVRDVKTAYLRAVAADAGVQVLEASRASLQANLRVAQALVAAGKATRDQGLRAEAELLDIEQRLNTARNEARAARRFLNLLRNQDENTPVDVRVDTTEPLGDGSAPASSRPELRQLDAQIDEAEGARKLARAAYQPVLAVVADAGIQGVEYGSGRDPDVATVSLVLKWTLLDFGTRRAAVSRAAAQANQLKALRQDVQRQLALARANAADRVQTTADSLSTAAARRAAAEESLRIAERKRDAGQLSQAEFIDAERSATAARMGLLLAGTEQRIAAAELEFTEARFPLPAVLSGVSP</sequence>
<dbReference type="InterPro" id="IPR051906">
    <property type="entry name" value="TolC-like"/>
</dbReference>
<organism evidence="10 11">
    <name type="scientific">Hydrocarboniphaga daqingensis</name>
    <dbReference type="NCBI Taxonomy" id="490188"/>
    <lineage>
        <taxon>Bacteria</taxon>
        <taxon>Pseudomonadati</taxon>
        <taxon>Pseudomonadota</taxon>
        <taxon>Gammaproteobacteria</taxon>
        <taxon>Nevskiales</taxon>
        <taxon>Nevskiaceae</taxon>
        <taxon>Hydrocarboniphaga</taxon>
    </lineage>
</organism>
<dbReference type="PANTHER" id="PTHR30026:SF21">
    <property type="entry name" value="SLR1270 PROTEIN"/>
    <property type="match status" value="1"/>
</dbReference>
<evidence type="ECO:0000256" key="4">
    <source>
        <dbReference type="ARBA" id="ARBA00022452"/>
    </source>
</evidence>
<evidence type="ECO:0000256" key="2">
    <source>
        <dbReference type="ARBA" id="ARBA00007613"/>
    </source>
</evidence>
<dbReference type="AlphaFoldDB" id="A0A1M5MVE2"/>
<keyword evidence="7" id="KW-0998">Cell outer membrane</keyword>
<dbReference type="Pfam" id="PF02321">
    <property type="entry name" value="OEP"/>
    <property type="match status" value="1"/>
</dbReference>
<evidence type="ECO:0000256" key="1">
    <source>
        <dbReference type="ARBA" id="ARBA00004442"/>
    </source>
</evidence>
<evidence type="ECO:0000313" key="10">
    <source>
        <dbReference type="EMBL" id="SHG80879.1"/>
    </source>
</evidence>
<dbReference type="OrthoDB" id="13803at2"/>
<accession>A0A1M5MVE2</accession>
<comment type="similarity">
    <text evidence="2">Belongs to the outer membrane factor (OMF) (TC 1.B.17) family.</text>
</comment>
<evidence type="ECO:0000256" key="6">
    <source>
        <dbReference type="ARBA" id="ARBA00023136"/>
    </source>
</evidence>
<dbReference type="STRING" id="490188.SAMN04488068_1467"/>